<dbReference type="Proteomes" id="UP000093561">
    <property type="component" value="Unassembled WGS sequence"/>
</dbReference>
<evidence type="ECO:0000313" key="2">
    <source>
        <dbReference type="Proteomes" id="UP000093561"/>
    </source>
</evidence>
<sequence length="85" mass="9258">MLLGGGDGDNNGVVVVVLAVLLLFSLMLLAKDSTACYEKNFVTICKMKTMKSSEILEMNGKDRSAIYIYVRMGGNVDNDDDDDSD</sequence>
<keyword evidence="1" id="KW-0472">Membrane</keyword>
<name>A0AAF5PUT1_WUCBA</name>
<evidence type="ECO:0000256" key="1">
    <source>
        <dbReference type="SAM" id="Phobius"/>
    </source>
</evidence>
<dbReference type="AlphaFoldDB" id="A0AAF5PUT1"/>
<keyword evidence="1" id="KW-1133">Transmembrane helix</keyword>
<reference evidence="2" key="1">
    <citation type="submission" date="2015-03" db="EMBL/GenBank/DDBJ databases">
        <title>Wuchereria bancrofti Genome Sequencing Papua New Guinea Strain.</title>
        <authorList>
            <person name="Small S.T."/>
            <person name="Serre D."/>
            <person name="Zimmerman P.A."/>
        </authorList>
    </citation>
    <scope>NUCLEOTIDE SEQUENCE [LARGE SCALE GENOMIC DNA]</scope>
    <source>
        <strain evidence="2">pt0022</strain>
    </source>
</reference>
<accession>A0AAF5PUT1</accession>
<feature type="transmembrane region" description="Helical" evidence="1">
    <location>
        <begin position="12"/>
        <end position="30"/>
    </location>
</feature>
<protein>
    <submittedName>
        <fullName evidence="3">Uncharacterized protein</fullName>
    </submittedName>
</protein>
<reference evidence="3" key="3">
    <citation type="submission" date="2024-02" db="UniProtKB">
        <authorList>
            <consortium name="WormBaseParasite"/>
        </authorList>
    </citation>
    <scope>IDENTIFICATION</scope>
    <source>
        <strain evidence="3">pt0022</strain>
    </source>
</reference>
<evidence type="ECO:0000313" key="3">
    <source>
        <dbReference type="WBParaSite" id="mrna-Wban_05876"/>
    </source>
</evidence>
<dbReference type="WBParaSite" id="mrna-Wban_05876">
    <property type="protein sequence ID" value="mrna-Wban_05876"/>
    <property type="gene ID" value="Wban_05876"/>
</dbReference>
<organism evidence="2 3">
    <name type="scientific">Wuchereria bancrofti</name>
    <dbReference type="NCBI Taxonomy" id="6293"/>
    <lineage>
        <taxon>Eukaryota</taxon>
        <taxon>Metazoa</taxon>
        <taxon>Ecdysozoa</taxon>
        <taxon>Nematoda</taxon>
        <taxon>Chromadorea</taxon>
        <taxon>Rhabditida</taxon>
        <taxon>Spirurina</taxon>
        <taxon>Spiruromorpha</taxon>
        <taxon>Filarioidea</taxon>
        <taxon>Onchocercidae</taxon>
        <taxon>Wuchereria</taxon>
    </lineage>
</organism>
<reference evidence="2" key="2">
    <citation type="journal article" date="2016" name="Mol. Ecol.">
        <title>Population genomics of the filarial nematode parasite Wuchereria bancrofti from mosquitoes.</title>
        <authorList>
            <person name="Small S.T."/>
            <person name="Reimer L.J."/>
            <person name="Tisch D.J."/>
            <person name="King C.L."/>
            <person name="Christensen B.M."/>
            <person name="Siba P.M."/>
            <person name="Kazura J.W."/>
            <person name="Serre D."/>
            <person name="Zimmerman P.A."/>
        </authorList>
    </citation>
    <scope>NUCLEOTIDE SEQUENCE</scope>
    <source>
        <strain evidence="2">pt0022</strain>
    </source>
</reference>
<proteinExistence type="predicted"/>
<keyword evidence="1" id="KW-0812">Transmembrane</keyword>